<organism evidence="1 2">
    <name type="scientific">Coprinellus micaceus</name>
    <name type="common">Glistening ink-cap mushroom</name>
    <name type="synonym">Coprinus micaceus</name>
    <dbReference type="NCBI Taxonomy" id="71717"/>
    <lineage>
        <taxon>Eukaryota</taxon>
        <taxon>Fungi</taxon>
        <taxon>Dikarya</taxon>
        <taxon>Basidiomycota</taxon>
        <taxon>Agaricomycotina</taxon>
        <taxon>Agaricomycetes</taxon>
        <taxon>Agaricomycetidae</taxon>
        <taxon>Agaricales</taxon>
        <taxon>Agaricineae</taxon>
        <taxon>Psathyrellaceae</taxon>
        <taxon>Coprinellus</taxon>
    </lineage>
</organism>
<gene>
    <name evidence="1" type="ORF">FA13DRAFT_9869</name>
</gene>
<dbReference type="AlphaFoldDB" id="A0A4Y7TZZ4"/>
<comment type="caution">
    <text evidence="1">The sequence shown here is derived from an EMBL/GenBank/DDBJ whole genome shotgun (WGS) entry which is preliminary data.</text>
</comment>
<sequence length="537" mass="61529">MNVSRSTAVRMHCPYARLTPVLLLTRLGRSTRTHEGGPFAFESDQPRSASYNRTGTTDRLPLLPSPRLWYVEVDFFVWQITVLIWVTSYQSGPATMGALINNRLSTDVLLFDWAVFLDNTTSVRSRCVIRPSRAPFLLSWVCSDWRSQVINTPSLWSNLEMETYRLLRRPTAKDLYGLWMERSSPYSLSIFISEDYYSSPRLTDNWDVIDFIAECVTRCKYLHLSGPRVCDGVPKQLACLNITIFPYLEGLFLSSGCFHSLKFDDTFSTLRFPNLRQLGISGAESGDVDQMVHLHNPLVTHLSCEKYLFERLRAVRPTEDFANLVELDVLLLWSLRNKKPPSPTPPKVVLKLPQLRILTISENFQLHQTAAFLRGICAPGVAVLKIVGDPLIPCDFLEPSQDFTFLEEFVNQSPGIQRLELAHNLFHCGNFMAPRSPLYQVPFIQLSITVRIRPWADSWTYHGETYKKKGLEVVYEMTHGESGLAQFFLTMLVGWSKEKTEQSVLGRTDVSAWKTSFWAGEAGNDYRRRRNQTLVRF</sequence>
<dbReference type="EMBL" id="QPFP01000001">
    <property type="protein sequence ID" value="TEB39571.1"/>
    <property type="molecule type" value="Genomic_DNA"/>
</dbReference>
<evidence type="ECO:0000313" key="1">
    <source>
        <dbReference type="EMBL" id="TEB39571.1"/>
    </source>
</evidence>
<evidence type="ECO:0008006" key="3">
    <source>
        <dbReference type="Google" id="ProtNLM"/>
    </source>
</evidence>
<protein>
    <recommendedName>
        <fullName evidence="3">F-box domain-containing protein</fullName>
    </recommendedName>
</protein>
<dbReference type="Gene3D" id="3.80.10.10">
    <property type="entry name" value="Ribonuclease Inhibitor"/>
    <property type="match status" value="1"/>
</dbReference>
<reference evidence="1 2" key="1">
    <citation type="journal article" date="2019" name="Nat. Ecol. Evol.">
        <title>Megaphylogeny resolves global patterns of mushroom evolution.</title>
        <authorList>
            <person name="Varga T."/>
            <person name="Krizsan K."/>
            <person name="Foldi C."/>
            <person name="Dima B."/>
            <person name="Sanchez-Garcia M."/>
            <person name="Sanchez-Ramirez S."/>
            <person name="Szollosi G.J."/>
            <person name="Szarkandi J.G."/>
            <person name="Papp V."/>
            <person name="Albert L."/>
            <person name="Andreopoulos W."/>
            <person name="Angelini C."/>
            <person name="Antonin V."/>
            <person name="Barry K.W."/>
            <person name="Bougher N.L."/>
            <person name="Buchanan P."/>
            <person name="Buyck B."/>
            <person name="Bense V."/>
            <person name="Catcheside P."/>
            <person name="Chovatia M."/>
            <person name="Cooper J."/>
            <person name="Damon W."/>
            <person name="Desjardin D."/>
            <person name="Finy P."/>
            <person name="Geml J."/>
            <person name="Haridas S."/>
            <person name="Hughes K."/>
            <person name="Justo A."/>
            <person name="Karasinski D."/>
            <person name="Kautmanova I."/>
            <person name="Kiss B."/>
            <person name="Kocsube S."/>
            <person name="Kotiranta H."/>
            <person name="LaButti K.M."/>
            <person name="Lechner B.E."/>
            <person name="Liimatainen K."/>
            <person name="Lipzen A."/>
            <person name="Lukacs Z."/>
            <person name="Mihaltcheva S."/>
            <person name="Morgado L.N."/>
            <person name="Niskanen T."/>
            <person name="Noordeloos M.E."/>
            <person name="Ohm R.A."/>
            <person name="Ortiz-Santana B."/>
            <person name="Ovrebo C."/>
            <person name="Racz N."/>
            <person name="Riley R."/>
            <person name="Savchenko A."/>
            <person name="Shiryaev A."/>
            <person name="Soop K."/>
            <person name="Spirin V."/>
            <person name="Szebenyi C."/>
            <person name="Tomsovsky M."/>
            <person name="Tulloss R.E."/>
            <person name="Uehling J."/>
            <person name="Grigoriev I.V."/>
            <person name="Vagvolgyi C."/>
            <person name="Papp T."/>
            <person name="Martin F.M."/>
            <person name="Miettinen O."/>
            <person name="Hibbett D.S."/>
            <person name="Nagy L.G."/>
        </authorList>
    </citation>
    <scope>NUCLEOTIDE SEQUENCE [LARGE SCALE GENOMIC DNA]</scope>
    <source>
        <strain evidence="1 2">FP101781</strain>
    </source>
</reference>
<evidence type="ECO:0000313" key="2">
    <source>
        <dbReference type="Proteomes" id="UP000298030"/>
    </source>
</evidence>
<dbReference type="OrthoDB" id="3365698at2759"/>
<name>A0A4Y7TZZ4_COPMI</name>
<proteinExistence type="predicted"/>
<keyword evidence="2" id="KW-1185">Reference proteome</keyword>
<dbReference type="Proteomes" id="UP000298030">
    <property type="component" value="Unassembled WGS sequence"/>
</dbReference>
<dbReference type="InterPro" id="IPR032675">
    <property type="entry name" value="LRR_dom_sf"/>
</dbReference>
<accession>A0A4Y7TZZ4</accession>
<dbReference type="SUPFAM" id="SSF52047">
    <property type="entry name" value="RNI-like"/>
    <property type="match status" value="1"/>
</dbReference>